<accession>A0A0R1TZJ5</accession>
<evidence type="ECO:0000256" key="1">
    <source>
        <dbReference type="ARBA" id="ARBA00004651"/>
    </source>
</evidence>
<reference evidence="10 11" key="1">
    <citation type="journal article" date="2015" name="Genome Announc.">
        <title>Expanding the biotechnology potential of lactobacilli through comparative genomics of 213 strains and associated genera.</title>
        <authorList>
            <person name="Sun Z."/>
            <person name="Harris H.M."/>
            <person name="McCann A."/>
            <person name="Guo C."/>
            <person name="Argimon S."/>
            <person name="Zhang W."/>
            <person name="Yang X."/>
            <person name="Jeffery I.B."/>
            <person name="Cooney J.C."/>
            <person name="Kagawa T.F."/>
            <person name="Liu W."/>
            <person name="Song Y."/>
            <person name="Salvetti E."/>
            <person name="Wrobel A."/>
            <person name="Rasinkangas P."/>
            <person name="Parkhill J."/>
            <person name="Rea M.C."/>
            <person name="O'Sullivan O."/>
            <person name="Ritari J."/>
            <person name="Douillard F.P."/>
            <person name="Paul Ross R."/>
            <person name="Yang R."/>
            <person name="Briner A.E."/>
            <person name="Felis G.E."/>
            <person name="de Vos W.M."/>
            <person name="Barrangou R."/>
            <person name="Klaenhammer T.R."/>
            <person name="Caufield P.W."/>
            <person name="Cui Y."/>
            <person name="Zhang H."/>
            <person name="O'Toole P.W."/>
        </authorList>
    </citation>
    <scope>NUCLEOTIDE SEQUENCE [LARGE SCALE GENOMIC DNA]</scope>
    <source>
        <strain evidence="10 11">DSM 15945</strain>
    </source>
</reference>
<dbReference type="Pfam" id="PF12821">
    <property type="entry name" value="ThrE_2"/>
    <property type="match status" value="1"/>
</dbReference>
<comment type="subcellular location">
    <subcellularLocation>
        <location evidence="1">Cell membrane</location>
        <topology evidence="1">Multi-pass membrane protein</topology>
    </subcellularLocation>
</comment>
<feature type="transmembrane region" description="Helical" evidence="8">
    <location>
        <begin position="6"/>
        <end position="23"/>
    </location>
</feature>
<dbReference type="GO" id="GO:0015744">
    <property type="term" value="P:succinate transport"/>
    <property type="evidence" value="ECO:0007669"/>
    <property type="project" value="TreeGrafter"/>
</dbReference>
<evidence type="ECO:0000256" key="8">
    <source>
        <dbReference type="SAM" id="Phobius"/>
    </source>
</evidence>
<comment type="caution">
    <text evidence="10">The sequence shown here is derived from an EMBL/GenBank/DDBJ whole genome shotgun (WGS) entry which is preliminary data.</text>
</comment>
<evidence type="ECO:0000256" key="6">
    <source>
        <dbReference type="ARBA" id="ARBA00023136"/>
    </source>
</evidence>
<dbReference type="AlphaFoldDB" id="A0A0R1TZJ5"/>
<evidence type="ECO:0000256" key="4">
    <source>
        <dbReference type="ARBA" id="ARBA00022692"/>
    </source>
</evidence>
<dbReference type="RefSeq" id="WP_338043280.1">
    <property type="nucleotide sequence ID" value="NZ_AZFJ01000051.1"/>
</dbReference>
<keyword evidence="5 8" id="KW-1133">Transmembrane helix</keyword>
<evidence type="ECO:0000313" key="11">
    <source>
        <dbReference type="Proteomes" id="UP000051922"/>
    </source>
</evidence>
<keyword evidence="11" id="KW-1185">Reference proteome</keyword>
<dbReference type="PANTHER" id="PTHR34390:SF1">
    <property type="entry name" value="SUCCINATE TRANSPORTER SUBUNIT YJJB-RELATED"/>
    <property type="match status" value="1"/>
</dbReference>
<feature type="transmembrane region" description="Helical" evidence="8">
    <location>
        <begin position="122"/>
        <end position="141"/>
    </location>
</feature>
<dbReference type="STRING" id="1423783.FC50_GL001528"/>
<proteinExistence type="inferred from homology"/>
<feature type="transmembrane region" description="Helical" evidence="8">
    <location>
        <begin position="60"/>
        <end position="77"/>
    </location>
</feature>
<evidence type="ECO:0000256" key="7">
    <source>
        <dbReference type="ARBA" id="ARBA00034125"/>
    </source>
</evidence>
<dbReference type="EMBL" id="AZFJ01000051">
    <property type="protein sequence ID" value="KRL85668.1"/>
    <property type="molecule type" value="Genomic_DNA"/>
</dbReference>
<evidence type="ECO:0000256" key="3">
    <source>
        <dbReference type="ARBA" id="ARBA00022519"/>
    </source>
</evidence>
<evidence type="ECO:0000256" key="2">
    <source>
        <dbReference type="ARBA" id="ARBA00022475"/>
    </source>
</evidence>
<protein>
    <recommendedName>
        <fullName evidence="9">Threonine/Serine exporter ThrE domain-containing protein</fullName>
    </recommendedName>
</protein>
<feature type="domain" description="Threonine/Serine exporter ThrE" evidence="9">
    <location>
        <begin position="10"/>
        <end position="135"/>
    </location>
</feature>
<keyword evidence="2" id="KW-1003">Cell membrane</keyword>
<dbReference type="Proteomes" id="UP000051922">
    <property type="component" value="Unassembled WGS sequence"/>
</dbReference>
<feature type="transmembrane region" description="Helical" evidence="8">
    <location>
        <begin position="84"/>
        <end position="102"/>
    </location>
</feature>
<gene>
    <name evidence="10" type="ORF">FC50_GL001528</name>
</gene>
<evidence type="ECO:0000313" key="10">
    <source>
        <dbReference type="EMBL" id="KRL85668.1"/>
    </source>
</evidence>
<dbReference type="InterPro" id="IPR024528">
    <property type="entry name" value="ThrE_2"/>
</dbReference>
<organism evidence="10 11">
    <name type="scientific">Lacticaseibacillus pantheris DSM 15945 = JCM 12539 = NBRC 106106</name>
    <dbReference type="NCBI Taxonomy" id="1423783"/>
    <lineage>
        <taxon>Bacteria</taxon>
        <taxon>Bacillati</taxon>
        <taxon>Bacillota</taxon>
        <taxon>Bacilli</taxon>
        <taxon>Lactobacillales</taxon>
        <taxon>Lactobacillaceae</taxon>
        <taxon>Lacticaseibacillus</taxon>
    </lineage>
</organism>
<comment type="similarity">
    <text evidence="7">Belongs to the ThrE exporter (TC 2.A.79) family.</text>
</comment>
<dbReference type="PANTHER" id="PTHR34390">
    <property type="entry name" value="UPF0442 PROTEIN YJJB-RELATED"/>
    <property type="match status" value="1"/>
</dbReference>
<dbReference type="PATRIC" id="fig|1423783.4.peg.1571"/>
<dbReference type="GO" id="GO:0005886">
    <property type="term" value="C:plasma membrane"/>
    <property type="evidence" value="ECO:0007669"/>
    <property type="project" value="UniProtKB-SubCell"/>
</dbReference>
<keyword evidence="6 8" id="KW-0472">Membrane</keyword>
<dbReference type="InterPro" id="IPR050539">
    <property type="entry name" value="ThrE_Dicarb/AminoAcid_Exp"/>
</dbReference>
<name>A0A0R1TZJ5_9LACO</name>
<feature type="transmembrane region" description="Helical" evidence="8">
    <location>
        <begin position="30"/>
        <end position="48"/>
    </location>
</feature>
<keyword evidence="4 8" id="KW-0812">Transmembrane</keyword>
<keyword evidence="3" id="KW-0997">Cell inner membrane</keyword>
<evidence type="ECO:0000256" key="5">
    <source>
        <dbReference type="ARBA" id="ARBA00022989"/>
    </source>
</evidence>
<sequence>MDIIVILTEIVFGFLSSVGFGVITNVPRRTLMASGITGGLAWGVYVIVDQVSGNLILPNLLAAVTIGVLANIAAIAVRAPVNVMYVPCLVSLVPGAIIYMSMKDFTLGHDATAQQGLIKTLTVAFALAIGFVLAEALMNQLRPWIKRLMRRA</sequence>
<evidence type="ECO:0000259" key="9">
    <source>
        <dbReference type="Pfam" id="PF12821"/>
    </source>
</evidence>